<dbReference type="InterPro" id="IPR013762">
    <property type="entry name" value="Integrase-like_cat_sf"/>
</dbReference>
<keyword evidence="3" id="KW-0233">DNA recombination</keyword>
<dbReference type="PROSITE" id="PS51898">
    <property type="entry name" value="TYR_RECOMBINASE"/>
    <property type="match status" value="1"/>
</dbReference>
<evidence type="ECO:0000313" key="5">
    <source>
        <dbReference type="EMBL" id="QBX55070.1"/>
    </source>
</evidence>
<dbReference type="Proteomes" id="UP000294853">
    <property type="component" value="Chromosome"/>
</dbReference>
<dbReference type="KEGG" id="nsn:EXE58_06110"/>
<comment type="similarity">
    <text evidence="1">Belongs to the 'phage' integrase family.</text>
</comment>
<evidence type="ECO:0000256" key="3">
    <source>
        <dbReference type="ARBA" id="ARBA00023172"/>
    </source>
</evidence>
<sequence length="483" mass="53087">MARVALEPGAHGEPWFEQWWRAGCAPAASTVTETGTVRALPAVEAGVKRRVRAGETPGRGQSFFVARVRVRSARGRTSELQRQGDGKEAARRILSKALETWKATNGNGGDTIRGDWTIEKLADHWLTYRRQTGLLKTKGDLGVSSLAQMEAAVRTGILGDRKVYESGEWVLRRHSDGIAQLRLVEATGARLQTWLSDLEEYRSTEQIRAVLSQMFDLAVRRGALVANPMNLVAPSRRDPHEVEALTLTQAQHLCTIVDPDFRRIPGRRKPSPDLSEIVAFALGTAARCGEILAVRWMDLALDGPNPTVAICGTLLEPRPPHVPVLIRQPWPKGKKPRRLVLPEPVVEMLRLRHQRITAKRGTPPHPSETVFATAKGTLRQPSNLRTTLRTAVADIPELKGTTPHTLRRTVATLLAHEINSDVAGAQLGHKGALDAPTTITDRHYVASRNCAPDCREVLDLFFEPWPGEDEGDGLAAVLAFPAS</sequence>
<dbReference type="AlphaFoldDB" id="A0A4P7IED1"/>
<dbReference type="InterPro" id="IPR002104">
    <property type="entry name" value="Integrase_catalytic"/>
</dbReference>
<evidence type="ECO:0000256" key="1">
    <source>
        <dbReference type="ARBA" id="ARBA00008857"/>
    </source>
</evidence>
<feature type="domain" description="Tyr recombinase" evidence="4">
    <location>
        <begin position="240"/>
        <end position="459"/>
    </location>
</feature>
<dbReference type="OrthoDB" id="4326943at2"/>
<dbReference type="PANTHER" id="PTHR30349">
    <property type="entry name" value="PHAGE INTEGRASE-RELATED"/>
    <property type="match status" value="1"/>
</dbReference>
<dbReference type="InterPro" id="IPR011010">
    <property type="entry name" value="DNA_brk_join_enz"/>
</dbReference>
<dbReference type="GO" id="GO:0003677">
    <property type="term" value="F:DNA binding"/>
    <property type="evidence" value="ECO:0007669"/>
    <property type="project" value="UniProtKB-KW"/>
</dbReference>
<keyword evidence="6" id="KW-1185">Reference proteome</keyword>
<dbReference type="InterPro" id="IPR010998">
    <property type="entry name" value="Integrase_recombinase_N"/>
</dbReference>
<keyword evidence="2" id="KW-0238">DNA-binding</keyword>
<accession>A0A4P7IED1</accession>
<evidence type="ECO:0000259" key="4">
    <source>
        <dbReference type="PROSITE" id="PS51898"/>
    </source>
</evidence>
<dbReference type="GO" id="GO:0006310">
    <property type="term" value="P:DNA recombination"/>
    <property type="evidence" value="ECO:0007669"/>
    <property type="project" value="UniProtKB-KW"/>
</dbReference>
<dbReference type="Gene3D" id="1.10.150.130">
    <property type="match status" value="1"/>
</dbReference>
<proteinExistence type="inferred from homology"/>
<evidence type="ECO:0000256" key="2">
    <source>
        <dbReference type="ARBA" id="ARBA00023125"/>
    </source>
</evidence>
<evidence type="ECO:0000313" key="6">
    <source>
        <dbReference type="Proteomes" id="UP000294853"/>
    </source>
</evidence>
<name>A0A4P7IED1_9ACTN</name>
<dbReference type="EMBL" id="CP038436">
    <property type="protein sequence ID" value="QBX55070.1"/>
    <property type="molecule type" value="Genomic_DNA"/>
</dbReference>
<dbReference type="Pfam" id="PF00589">
    <property type="entry name" value="Phage_integrase"/>
    <property type="match status" value="1"/>
</dbReference>
<organism evidence="5 6">
    <name type="scientific">Nocardioides seonyuensis</name>
    <dbReference type="NCBI Taxonomy" id="2518371"/>
    <lineage>
        <taxon>Bacteria</taxon>
        <taxon>Bacillati</taxon>
        <taxon>Actinomycetota</taxon>
        <taxon>Actinomycetes</taxon>
        <taxon>Propionibacteriales</taxon>
        <taxon>Nocardioidaceae</taxon>
        <taxon>Nocardioides</taxon>
    </lineage>
</organism>
<reference evidence="5 6" key="1">
    <citation type="submission" date="2019-03" db="EMBL/GenBank/DDBJ databases">
        <title>Three New Species of Nocardioides, Nocardioides euryhalodurans sp. nov., Nocardioides seonyuensis sp. nov. and Nocardioides eburneoflavus sp. nov. Iolated from Soil.</title>
        <authorList>
            <person name="Roh S.G."/>
            <person name="Lee C."/>
            <person name="Kim M.-K."/>
            <person name="Kim S.B."/>
        </authorList>
    </citation>
    <scope>NUCLEOTIDE SEQUENCE [LARGE SCALE GENOMIC DNA]</scope>
    <source>
        <strain evidence="5 6">MMS17-SY207-3</strain>
    </source>
</reference>
<protein>
    <recommendedName>
        <fullName evidence="4">Tyr recombinase domain-containing protein</fullName>
    </recommendedName>
</protein>
<dbReference type="Gene3D" id="1.10.443.10">
    <property type="entry name" value="Intergrase catalytic core"/>
    <property type="match status" value="1"/>
</dbReference>
<dbReference type="GO" id="GO:0015074">
    <property type="term" value="P:DNA integration"/>
    <property type="evidence" value="ECO:0007669"/>
    <property type="project" value="InterPro"/>
</dbReference>
<dbReference type="PANTHER" id="PTHR30349:SF64">
    <property type="entry name" value="PROPHAGE INTEGRASE INTD-RELATED"/>
    <property type="match status" value="1"/>
</dbReference>
<dbReference type="InterPro" id="IPR050090">
    <property type="entry name" value="Tyrosine_recombinase_XerCD"/>
</dbReference>
<gene>
    <name evidence="5" type="ORF">EXE58_06110</name>
</gene>
<dbReference type="SUPFAM" id="SSF56349">
    <property type="entry name" value="DNA breaking-rejoining enzymes"/>
    <property type="match status" value="1"/>
</dbReference>